<dbReference type="GO" id="GO:0006783">
    <property type="term" value="P:heme biosynthetic process"/>
    <property type="evidence" value="ECO:0007669"/>
    <property type="project" value="UniProtKB-KW"/>
</dbReference>
<comment type="caution">
    <text evidence="10">The sequence shown here is derived from an EMBL/GenBank/DDBJ whole genome shotgun (WGS) entry which is preliminary data.</text>
</comment>
<feature type="transmembrane region" description="Helical" evidence="9">
    <location>
        <begin position="60"/>
        <end position="79"/>
    </location>
</feature>
<feature type="transmembrane region" description="Helical" evidence="9">
    <location>
        <begin position="109"/>
        <end position="128"/>
    </location>
</feature>
<evidence type="ECO:0000256" key="4">
    <source>
        <dbReference type="ARBA" id="ARBA00022989"/>
    </source>
</evidence>
<evidence type="ECO:0000256" key="5">
    <source>
        <dbReference type="ARBA" id="ARBA00023133"/>
    </source>
</evidence>
<feature type="transmembrane region" description="Helical" evidence="9">
    <location>
        <begin position="85"/>
        <end position="104"/>
    </location>
</feature>
<keyword evidence="4 9" id="KW-1133">Transmembrane helix</keyword>
<keyword evidence="3 9" id="KW-0812">Transmembrane</keyword>
<proteinExistence type="inferred from homology"/>
<evidence type="ECO:0000256" key="7">
    <source>
        <dbReference type="ARBA" id="ARBA00037428"/>
    </source>
</evidence>
<evidence type="ECO:0000256" key="1">
    <source>
        <dbReference type="ARBA" id="ARBA00004141"/>
    </source>
</evidence>
<dbReference type="AlphaFoldDB" id="A0A9Q1FZ64"/>
<feature type="transmembrane region" description="Helical" evidence="9">
    <location>
        <begin position="35"/>
        <end position="53"/>
    </location>
</feature>
<evidence type="ECO:0000256" key="3">
    <source>
        <dbReference type="ARBA" id="ARBA00022692"/>
    </source>
</evidence>
<dbReference type="Gene3D" id="1.10.10.1740">
    <property type="entry name" value="Transmembrane protein 14-like"/>
    <property type="match status" value="1"/>
</dbReference>
<evidence type="ECO:0000256" key="9">
    <source>
        <dbReference type="SAM" id="Phobius"/>
    </source>
</evidence>
<keyword evidence="6 9" id="KW-0472">Membrane</keyword>
<evidence type="ECO:0000313" key="10">
    <source>
        <dbReference type="EMBL" id="KAJ8369973.1"/>
    </source>
</evidence>
<dbReference type="EMBL" id="JAINUF010000003">
    <property type="protein sequence ID" value="KAJ8369973.1"/>
    <property type="molecule type" value="Genomic_DNA"/>
</dbReference>
<evidence type="ECO:0000256" key="2">
    <source>
        <dbReference type="ARBA" id="ARBA00007590"/>
    </source>
</evidence>
<dbReference type="InterPro" id="IPR005349">
    <property type="entry name" value="TMEM14"/>
</dbReference>
<reference evidence="10" key="1">
    <citation type="journal article" date="2023" name="Science">
        <title>Genome structures resolve the early diversification of teleost fishes.</title>
        <authorList>
            <person name="Parey E."/>
            <person name="Louis A."/>
            <person name="Montfort J."/>
            <person name="Bouchez O."/>
            <person name="Roques C."/>
            <person name="Iampietro C."/>
            <person name="Lluch J."/>
            <person name="Castinel A."/>
            <person name="Donnadieu C."/>
            <person name="Desvignes T."/>
            <person name="Floi Bucao C."/>
            <person name="Jouanno E."/>
            <person name="Wen M."/>
            <person name="Mejri S."/>
            <person name="Dirks R."/>
            <person name="Jansen H."/>
            <person name="Henkel C."/>
            <person name="Chen W.J."/>
            <person name="Zahm M."/>
            <person name="Cabau C."/>
            <person name="Klopp C."/>
            <person name="Thompson A.W."/>
            <person name="Robinson-Rechavi M."/>
            <person name="Braasch I."/>
            <person name="Lecointre G."/>
            <person name="Bobe J."/>
            <person name="Postlethwait J.H."/>
            <person name="Berthelot C."/>
            <person name="Roest Crollius H."/>
            <person name="Guiguen Y."/>
        </authorList>
    </citation>
    <scope>NUCLEOTIDE SEQUENCE</scope>
    <source>
        <tissue evidence="10">Blood</tissue>
    </source>
</reference>
<evidence type="ECO:0000313" key="11">
    <source>
        <dbReference type="Proteomes" id="UP001152622"/>
    </source>
</evidence>
<gene>
    <name evidence="10" type="ORF">SKAU_G00100010</name>
</gene>
<comment type="function">
    <text evidence="7">Required for normal heme biosynthesis.</text>
</comment>
<dbReference type="GO" id="GO:0031966">
    <property type="term" value="C:mitochondrial membrane"/>
    <property type="evidence" value="ECO:0007669"/>
    <property type="project" value="TreeGrafter"/>
</dbReference>
<comment type="similarity">
    <text evidence="2">Belongs to the TMEM14 family.</text>
</comment>
<dbReference type="GO" id="GO:0070453">
    <property type="term" value="P:regulation of heme biosynthetic process"/>
    <property type="evidence" value="ECO:0007669"/>
    <property type="project" value="TreeGrafter"/>
</dbReference>
<evidence type="ECO:0000256" key="8">
    <source>
        <dbReference type="ARBA" id="ARBA00039421"/>
    </source>
</evidence>
<keyword evidence="5" id="KW-0350">Heme biosynthesis</keyword>
<dbReference type="PANTHER" id="PTHR12668:SF4">
    <property type="entry name" value="TRANSMEMBRANE PROTEIN 14C-RELATED"/>
    <property type="match status" value="1"/>
</dbReference>
<dbReference type="OrthoDB" id="5620at2759"/>
<dbReference type="PANTHER" id="PTHR12668">
    <property type="entry name" value="TRANSMEMBRANE PROTEIN 14, 15"/>
    <property type="match status" value="1"/>
</dbReference>
<dbReference type="Pfam" id="PF03647">
    <property type="entry name" value="Tmemb_14"/>
    <property type="match status" value="1"/>
</dbReference>
<name>A0A9Q1FZ64_SYNKA</name>
<keyword evidence="11" id="KW-1185">Reference proteome</keyword>
<comment type="subcellular location">
    <subcellularLocation>
        <location evidence="1">Membrane</location>
        <topology evidence="1">Multi-pass membrane protein</topology>
    </subcellularLocation>
</comment>
<dbReference type="FunFam" id="1.10.10.1740:FF:000002">
    <property type="entry name" value="Transmembrane protein 14C"/>
    <property type="match status" value="1"/>
</dbReference>
<accession>A0A9Q1FZ64</accession>
<organism evidence="10 11">
    <name type="scientific">Synaphobranchus kaupii</name>
    <name type="common">Kaup's arrowtooth eel</name>
    <dbReference type="NCBI Taxonomy" id="118154"/>
    <lineage>
        <taxon>Eukaryota</taxon>
        <taxon>Metazoa</taxon>
        <taxon>Chordata</taxon>
        <taxon>Craniata</taxon>
        <taxon>Vertebrata</taxon>
        <taxon>Euteleostomi</taxon>
        <taxon>Actinopterygii</taxon>
        <taxon>Neopterygii</taxon>
        <taxon>Teleostei</taxon>
        <taxon>Anguilliformes</taxon>
        <taxon>Synaphobranchidae</taxon>
        <taxon>Synaphobranchus</taxon>
    </lineage>
</organism>
<sequence length="131" mass="13682">MQQQTCPNHRRGCAAKDVTQANTKYSEGVRMPVDWFGYGYASLVAAGGIMGYAKAGSIPSLIAGLFFGLLSAIGAYQISQNPKNIWVSLVAAGILAAVMGIRFLNSGKFVPAGLMTGASILMLVKIGLGLL</sequence>
<dbReference type="InterPro" id="IPR044890">
    <property type="entry name" value="TMEM14_sf"/>
</dbReference>
<protein>
    <recommendedName>
        <fullName evidence="8">Transmembrane protein 14C</fullName>
    </recommendedName>
</protein>
<evidence type="ECO:0000256" key="6">
    <source>
        <dbReference type="ARBA" id="ARBA00023136"/>
    </source>
</evidence>
<dbReference type="Proteomes" id="UP001152622">
    <property type="component" value="Chromosome 3"/>
</dbReference>